<name>A0ABD2L2T5_9BILA</name>
<dbReference type="EMBL" id="JBICBT010000578">
    <property type="protein sequence ID" value="KAL3109090.1"/>
    <property type="molecule type" value="Genomic_DNA"/>
</dbReference>
<evidence type="ECO:0000313" key="2">
    <source>
        <dbReference type="Proteomes" id="UP001620626"/>
    </source>
</evidence>
<sequence length="173" mass="19806">MLLAQRLAIARRRHSRDYFVARDLDRLRYFGNTSILSDCPSLRFVLCYDDHFPELPPADCADESDGQSLDKWLFVPRVPKCHFDVDDEEWPSQIQGLKAVIKISSFKNANNVFLPVYAFSNASSRANFIVICNSADDDDHFIVPFHLSNRLIGEQLALKSANNNNNNNNTYFC</sequence>
<gene>
    <name evidence="1" type="ORF">niasHT_012652</name>
</gene>
<organism evidence="1 2">
    <name type="scientific">Heterodera trifolii</name>
    <dbReference type="NCBI Taxonomy" id="157864"/>
    <lineage>
        <taxon>Eukaryota</taxon>
        <taxon>Metazoa</taxon>
        <taxon>Ecdysozoa</taxon>
        <taxon>Nematoda</taxon>
        <taxon>Chromadorea</taxon>
        <taxon>Rhabditida</taxon>
        <taxon>Tylenchina</taxon>
        <taxon>Tylenchomorpha</taxon>
        <taxon>Tylenchoidea</taxon>
        <taxon>Heteroderidae</taxon>
        <taxon>Heteroderinae</taxon>
        <taxon>Heterodera</taxon>
    </lineage>
</organism>
<evidence type="ECO:0000313" key="1">
    <source>
        <dbReference type="EMBL" id="KAL3109090.1"/>
    </source>
</evidence>
<protein>
    <submittedName>
        <fullName evidence="1">Uncharacterized protein</fullName>
    </submittedName>
</protein>
<dbReference type="Proteomes" id="UP001620626">
    <property type="component" value="Unassembled WGS sequence"/>
</dbReference>
<accession>A0ABD2L2T5</accession>
<proteinExistence type="predicted"/>
<comment type="caution">
    <text evidence="1">The sequence shown here is derived from an EMBL/GenBank/DDBJ whole genome shotgun (WGS) entry which is preliminary data.</text>
</comment>
<keyword evidence="2" id="KW-1185">Reference proteome</keyword>
<reference evidence="1 2" key="1">
    <citation type="submission" date="2024-10" db="EMBL/GenBank/DDBJ databases">
        <authorList>
            <person name="Kim D."/>
        </authorList>
    </citation>
    <scope>NUCLEOTIDE SEQUENCE [LARGE SCALE GENOMIC DNA]</scope>
    <source>
        <strain evidence="1">BH-2024</strain>
    </source>
</reference>
<dbReference type="AlphaFoldDB" id="A0ABD2L2T5"/>